<evidence type="ECO:0000313" key="3">
    <source>
        <dbReference type="EMBL" id="OEL37229.1"/>
    </source>
</evidence>
<dbReference type="Pfam" id="PF07887">
    <property type="entry name" value="Calmodulin_bind"/>
    <property type="match status" value="1"/>
</dbReference>
<dbReference type="Proteomes" id="UP000095767">
    <property type="component" value="Unassembled WGS sequence"/>
</dbReference>
<dbReference type="InterPro" id="IPR046831">
    <property type="entry name" value="Calmodulin_bind_N"/>
</dbReference>
<evidence type="ECO:0000259" key="1">
    <source>
        <dbReference type="Pfam" id="PF07887"/>
    </source>
</evidence>
<keyword evidence="4" id="KW-1185">Reference proteome</keyword>
<dbReference type="InterPro" id="IPR046830">
    <property type="entry name" value="Calmod_bind_M"/>
</dbReference>
<organism evidence="3 4">
    <name type="scientific">Dichanthelium oligosanthes</name>
    <dbReference type="NCBI Taxonomy" id="888268"/>
    <lineage>
        <taxon>Eukaryota</taxon>
        <taxon>Viridiplantae</taxon>
        <taxon>Streptophyta</taxon>
        <taxon>Embryophyta</taxon>
        <taxon>Tracheophyta</taxon>
        <taxon>Spermatophyta</taxon>
        <taxon>Magnoliopsida</taxon>
        <taxon>Liliopsida</taxon>
        <taxon>Poales</taxon>
        <taxon>Poaceae</taxon>
        <taxon>PACMAD clade</taxon>
        <taxon>Panicoideae</taxon>
        <taxon>Panicodae</taxon>
        <taxon>Paniceae</taxon>
        <taxon>Dichantheliinae</taxon>
        <taxon>Dichanthelium</taxon>
    </lineage>
</organism>
<dbReference type="EMBL" id="LWDX02006228">
    <property type="protein sequence ID" value="OEL37229.1"/>
    <property type="molecule type" value="Genomic_DNA"/>
</dbReference>
<feature type="domain" description="Calmodulin binding protein central" evidence="2">
    <location>
        <begin position="226"/>
        <end position="264"/>
    </location>
</feature>
<name>A0A1E5WIJ9_9POAL</name>
<sequence>MDPVPGKRPVIQHIVQRLKETERADQFIISGMSTSLIPQVQEKLQAGLPWSPPYIKRLPETMPSKQLMWKLSFQTTPRLPIFKGKRIVDTRGGPLEIILVGAGTGSPTALPQLLFVQLVTLTGDFPPDGRENWTADEFQNGILDEGKGFCPLLIGDVIPVMWDGRAAVNELRFTDDSTWVRGRKFRIGARLRSSFDGARVLEAITEAFEVKDYPKIFQWKHYPPVLNDELWKLEHISKHGAFQMVLAQNNIHTVQEFVRMLMVKLRSSAR</sequence>
<dbReference type="InterPro" id="IPR012416">
    <property type="entry name" value="CBP60"/>
</dbReference>
<dbReference type="Pfam" id="PF20451">
    <property type="entry name" value="Calmod_bind_M"/>
    <property type="match status" value="1"/>
</dbReference>
<dbReference type="OrthoDB" id="757051at2759"/>
<dbReference type="GO" id="GO:0080142">
    <property type="term" value="P:regulation of salicylic acid biosynthetic process"/>
    <property type="evidence" value="ECO:0007669"/>
    <property type="project" value="TreeGrafter"/>
</dbReference>
<evidence type="ECO:0000259" key="2">
    <source>
        <dbReference type="Pfam" id="PF20451"/>
    </source>
</evidence>
<dbReference type="STRING" id="888268.A0A1E5WIJ9"/>
<dbReference type="GO" id="GO:0003700">
    <property type="term" value="F:DNA-binding transcription factor activity"/>
    <property type="evidence" value="ECO:0007669"/>
    <property type="project" value="TreeGrafter"/>
</dbReference>
<dbReference type="PANTHER" id="PTHR31713:SF42">
    <property type="entry name" value="PROTEIN SAR DEFICIENT 1"/>
    <property type="match status" value="1"/>
</dbReference>
<proteinExistence type="predicted"/>
<gene>
    <name evidence="3" type="ORF">BAE44_0001751</name>
</gene>
<dbReference type="AlphaFoldDB" id="A0A1E5WIJ9"/>
<dbReference type="GO" id="GO:0005634">
    <property type="term" value="C:nucleus"/>
    <property type="evidence" value="ECO:0007669"/>
    <property type="project" value="TreeGrafter"/>
</dbReference>
<protein>
    <submittedName>
        <fullName evidence="3">Calmodulin-binding protein 60 D</fullName>
    </submittedName>
</protein>
<dbReference type="GO" id="GO:0005516">
    <property type="term" value="F:calmodulin binding"/>
    <property type="evidence" value="ECO:0007669"/>
    <property type="project" value="InterPro"/>
</dbReference>
<reference evidence="3 4" key="1">
    <citation type="submission" date="2016-09" db="EMBL/GenBank/DDBJ databases">
        <title>The draft genome of Dichanthelium oligosanthes: A C3 panicoid grass species.</title>
        <authorList>
            <person name="Studer A.J."/>
            <person name="Schnable J.C."/>
            <person name="Brutnell T.P."/>
        </authorList>
    </citation>
    <scope>NUCLEOTIDE SEQUENCE [LARGE SCALE GENOMIC DNA]</scope>
    <source>
        <strain evidence="4">cv. Kellogg 1175</strain>
        <tissue evidence="3">Leaf</tissue>
    </source>
</reference>
<accession>A0A1E5WIJ9</accession>
<dbReference type="GO" id="GO:0043565">
    <property type="term" value="F:sequence-specific DNA binding"/>
    <property type="evidence" value="ECO:0007669"/>
    <property type="project" value="TreeGrafter"/>
</dbReference>
<dbReference type="PANTHER" id="PTHR31713">
    <property type="entry name" value="OS02G0177800 PROTEIN"/>
    <property type="match status" value="1"/>
</dbReference>
<evidence type="ECO:0000313" key="4">
    <source>
        <dbReference type="Proteomes" id="UP000095767"/>
    </source>
</evidence>
<feature type="domain" description="Calmodulin binding protein-like N-terminal" evidence="1">
    <location>
        <begin position="69"/>
        <end position="212"/>
    </location>
</feature>
<comment type="caution">
    <text evidence="3">The sequence shown here is derived from an EMBL/GenBank/DDBJ whole genome shotgun (WGS) entry which is preliminary data.</text>
</comment>